<keyword evidence="5 7" id="KW-1133">Transmembrane helix</keyword>
<feature type="transmembrane region" description="Helical" evidence="7">
    <location>
        <begin position="291"/>
        <end position="319"/>
    </location>
</feature>
<feature type="transmembrane region" description="Helical" evidence="7">
    <location>
        <begin position="135"/>
        <end position="157"/>
    </location>
</feature>
<dbReference type="CDD" id="cd06261">
    <property type="entry name" value="TM_PBP2"/>
    <property type="match status" value="1"/>
</dbReference>
<comment type="subcellular location">
    <subcellularLocation>
        <location evidence="1 7">Cell membrane</location>
        <topology evidence="1 7">Multi-pass membrane protein</topology>
    </subcellularLocation>
</comment>
<reference evidence="9" key="1">
    <citation type="submission" date="2006-04" db="EMBL/GenBank/DDBJ databases">
        <title>Complete sequence of chromosome of Deinococcus geothermalis DSM 11300.</title>
        <authorList>
            <consortium name="US DOE Joint Genome Institute"/>
            <person name="Copeland A."/>
            <person name="Lucas S."/>
            <person name="Lapidus A."/>
            <person name="Barry K."/>
            <person name="Detter J.C."/>
            <person name="Glavina del Rio T."/>
            <person name="Hammon N."/>
            <person name="Israni S."/>
            <person name="Dalin E."/>
            <person name="Tice H."/>
            <person name="Pitluck S."/>
            <person name="Brettin T."/>
            <person name="Bruce D."/>
            <person name="Han C."/>
            <person name="Tapia R."/>
            <person name="Saunders E."/>
            <person name="Gilna P."/>
            <person name="Schmutz J."/>
            <person name="Larimer F."/>
            <person name="Land M."/>
            <person name="Hauser L."/>
            <person name="Kyrpides N."/>
            <person name="Kim E."/>
            <person name="Daly M.J."/>
            <person name="Fredrickson J.K."/>
            <person name="Makarova K.S."/>
            <person name="Gaidamakova E.K."/>
            <person name="Zhai M."/>
            <person name="Richardson P."/>
        </authorList>
    </citation>
    <scope>NUCLEOTIDE SEQUENCE</scope>
    <source>
        <strain evidence="9">DSM 11300</strain>
    </source>
</reference>
<name>Q1IYP6_DEIGD</name>
<keyword evidence="10" id="KW-1185">Reference proteome</keyword>
<dbReference type="Proteomes" id="UP000002431">
    <property type="component" value="Chromosome"/>
</dbReference>
<dbReference type="InterPro" id="IPR035906">
    <property type="entry name" value="MetI-like_sf"/>
</dbReference>
<keyword evidence="3" id="KW-1003">Cell membrane</keyword>
<dbReference type="PANTHER" id="PTHR30465">
    <property type="entry name" value="INNER MEMBRANE ABC TRANSPORTER"/>
    <property type="match status" value="1"/>
</dbReference>
<proteinExistence type="inferred from homology"/>
<sequence length="326" mass="36171">MIPFLLRRLLQLIPVFLLSTVLVFFIIQAAPGDFASTLRGNPAIKPETVAQVIRRYHLDQPVYVQYFAWLGNFLRGDLGVAFTENRPVWEVLAPRIGNSLILVGLSTLLTYLIAIPVGVYGAVRPYSLGDRLISFVTYFGLGIPSFFFMMLVMFLMVTLKQKFGWDVPISGKSSSTLGDVPQWRYILDVLIYALPPSFVIALRSISSESRLLRGQMLEVLNQDYIRTSRAKGLTQNRTVYKHAFRNAVLPLVAGLGGLLTGLISGAGFVEVTYGYPGLTPRLLEALSTQDLYLLVSTTSLTVVLYVIGNLISDVLLAAVDPRIRYS</sequence>
<evidence type="ECO:0000256" key="7">
    <source>
        <dbReference type="RuleBase" id="RU363032"/>
    </source>
</evidence>
<evidence type="ECO:0000256" key="6">
    <source>
        <dbReference type="ARBA" id="ARBA00023136"/>
    </source>
</evidence>
<dbReference type="AlphaFoldDB" id="Q1IYP6"/>
<evidence type="ECO:0000313" key="10">
    <source>
        <dbReference type="Proteomes" id="UP000002431"/>
    </source>
</evidence>
<dbReference type="KEGG" id="dge:Dgeo_1343"/>
<feature type="domain" description="ABC transmembrane type-1" evidence="8">
    <location>
        <begin position="96"/>
        <end position="316"/>
    </location>
</feature>
<dbReference type="PANTHER" id="PTHR30465:SF0">
    <property type="entry name" value="OLIGOPEPTIDE TRANSPORT SYSTEM PERMEASE PROTEIN APPB"/>
    <property type="match status" value="1"/>
</dbReference>
<evidence type="ECO:0000256" key="5">
    <source>
        <dbReference type="ARBA" id="ARBA00022989"/>
    </source>
</evidence>
<dbReference type="PROSITE" id="PS50928">
    <property type="entry name" value="ABC_TM1"/>
    <property type="match status" value="1"/>
</dbReference>
<keyword evidence="4 7" id="KW-0812">Transmembrane</keyword>
<dbReference type="InterPro" id="IPR045621">
    <property type="entry name" value="BPD_transp_1_N"/>
</dbReference>
<comment type="similarity">
    <text evidence="7">Belongs to the binding-protein-dependent transport system permease family.</text>
</comment>
<feature type="transmembrane region" description="Helical" evidence="7">
    <location>
        <begin position="185"/>
        <end position="205"/>
    </location>
</feature>
<dbReference type="HOGENOM" id="CLU_036879_1_1_0"/>
<dbReference type="GO" id="GO:0005886">
    <property type="term" value="C:plasma membrane"/>
    <property type="evidence" value="ECO:0007669"/>
    <property type="project" value="UniProtKB-SubCell"/>
</dbReference>
<keyword evidence="2 7" id="KW-0813">Transport</keyword>
<evidence type="ECO:0000256" key="2">
    <source>
        <dbReference type="ARBA" id="ARBA00022448"/>
    </source>
</evidence>
<gene>
    <name evidence="9" type="ordered locus">Dgeo_1343</name>
</gene>
<evidence type="ECO:0000256" key="1">
    <source>
        <dbReference type="ARBA" id="ARBA00004651"/>
    </source>
</evidence>
<evidence type="ECO:0000256" key="3">
    <source>
        <dbReference type="ARBA" id="ARBA00022475"/>
    </source>
</evidence>
<dbReference type="eggNOG" id="COG0601">
    <property type="taxonomic scope" value="Bacteria"/>
</dbReference>
<protein>
    <submittedName>
        <fullName evidence="9">ABC-type oligopeptide transport system, permease component</fullName>
    </submittedName>
</protein>
<evidence type="ECO:0000313" key="9">
    <source>
        <dbReference type="EMBL" id="ABF45638.1"/>
    </source>
</evidence>
<keyword evidence="6 7" id="KW-0472">Membrane</keyword>
<organism evidence="9 10">
    <name type="scientific">Deinococcus geothermalis (strain DSM 11300 / CIP 105573 / AG-3a)</name>
    <dbReference type="NCBI Taxonomy" id="319795"/>
    <lineage>
        <taxon>Bacteria</taxon>
        <taxon>Thermotogati</taxon>
        <taxon>Deinococcota</taxon>
        <taxon>Deinococci</taxon>
        <taxon>Deinococcales</taxon>
        <taxon>Deinococcaceae</taxon>
        <taxon>Deinococcus</taxon>
    </lineage>
</organism>
<dbReference type="SUPFAM" id="SSF161098">
    <property type="entry name" value="MetI-like"/>
    <property type="match status" value="1"/>
</dbReference>
<feature type="transmembrane region" description="Helical" evidence="7">
    <location>
        <begin position="12"/>
        <end position="30"/>
    </location>
</feature>
<feature type="transmembrane region" description="Helical" evidence="7">
    <location>
        <begin position="100"/>
        <end position="123"/>
    </location>
</feature>
<dbReference type="Gene3D" id="1.10.3720.10">
    <property type="entry name" value="MetI-like"/>
    <property type="match status" value="1"/>
</dbReference>
<dbReference type="RefSeq" id="WP_011530475.1">
    <property type="nucleotide sequence ID" value="NC_008025.1"/>
</dbReference>
<dbReference type="InterPro" id="IPR000515">
    <property type="entry name" value="MetI-like"/>
</dbReference>
<dbReference type="STRING" id="319795.Dgeo_1343"/>
<evidence type="ECO:0000256" key="4">
    <source>
        <dbReference type="ARBA" id="ARBA00022692"/>
    </source>
</evidence>
<accession>Q1IYP6</accession>
<evidence type="ECO:0000259" key="8">
    <source>
        <dbReference type="PROSITE" id="PS50928"/>
    </source>
</evidence>
<feature type="transmembrane region" description="Helical" evidence="7">
    <location>
        <begin position="247"/>
        <end position="271"/>
    </location>
</feature>
<dbReference type="Pfam" id="PF19300">
    <property type="entry name" value="BPD_transp_1_N"/>
    <property type="match status" value="1"/>
</dbReference>
<dbReference type="Pfam" id="PF00528">
    <property type="entry name" value="BPD_transp_1"/>
    <property type="match status" value="1"/>
</dbReference>
<dbReference type="GO" id="GO:0055085">
    <property type="term" value="P:transmembrane transport"/>
    <property type="evidence" value="ECO:0007669"/>
    <property type="project" value="InterPro"/>
</dbReference>
<dbReference type="EMBL" id="CP000359">
    <property type="protein sequence ID" value="ABF45638.1"/>
    <property type="molecule type" value="Genomic_DNA"/>
</dbReference>